<accession>A0ACC3TG64</accession>
<reference evidence="2" key="1">
    <citation type="journal article" date="2024" name="Front. Bioeng. Biotechnol.">
        <title>Genome-scale model development and genomic sequencing of the oleaginous clade Lipomyces.</title>
        <authorList>
            <person name="Czajka J.J."/>
            <person name="Han Y."/>
            <person name="Kim J."/>
            <person name="Mondo S.J."/>
            <person name="Hofstad B.A."/>
            <person name="Robles A."/>
            <person name="Haridas S."/>
            <person name="Riley R."/>
            <person name="LaButti K."/>
            <person name="Pangilinan J."/>
            <person name="Andreopoulos W."/>
            <person name="Lipzen A."/>
            <person name="Yan J."/>
            <person name="Wang M."/>
            <person name="Ng V."/>
            <person name="Grigoriev I.V."/>
            <person name="Spatafora J.W."/>
            <person name="Magnuson J.K."/>
            <person name="Baker S.E."/>
            <person name="Pomraning K.R."/>
        </authorList>
    </citation>
    <scope>NUCLEOTIDE SEQUENCE [LARGE SCALE GENOMIC DNA]</scope>
    <source>
        <strain evidence="2">CBS 10300</strain>
    </source>
</reference>
<proteinExistence type="predicted"/>
<gene>
    <name evidence="1" type="ORF">V1517DRAFT_67210</name>
</gene>
<name>A0ACC3TG64_9ASCO</name>
<sequence length="167" mass="18457">MLAKSIFGPMAYAKVLIAQSKCSLRTPFRFCIKVCYCDQGYKSIMPEVPATLPCEYIKTPAAPLPPPSGTSSGERTTTPLHCGDGTETGSETVTKWKVVRTAKQDVSSPLSGNLTLNIDWAQLHSMCQSPLAVVVNGYNQLYRLKLCRVNCKVAFCLETTQKRQYDR</sequence>
<dbReference type="EMBL" id="MU970229">
    <property type="protein sequence ID" value="KAK9319103.1"/>
    <property type="molecule type" value="Genomic_DNA"/>
</dbReference>
<evidence type="ECO:0000313" key="2">
    <source>
        <dbReference type="Proteomes" id="UP001489719"/>
    </source>
</evidence>
<evidence type="ECO:0000313" key="1">
    <source>
        <dbReference type="EMBL" id="KAK9319103.1"/>
    </source>
</evidence>
<keyword evidence="2" id="KW-1185">Reference proteome</keyword>
<dbReference type="Proteomes" id="UP001489719">
    <property type="component" value="Unassembled WGS sequence"/>
</dbReference>
<comment type="caution">
    <text evidence="1">The sequence shown here is derived from an EMBL/GenBank/DDBJ whole genome shotgun (WGS) entry which is preliminary data.</text>
</comment>
<organism evidence="1 2">
    <name type="scientific">Lipomyces orientalis</name>
    <dbReference type="NCBI Taxonomy" id="1233043"/>
    <lineage>
        <taxon>Eukaryota</taxon>
        <taxon>Fungi</taxon>
        <taxon>Dikarya</taxon>
        <taxon>Ascomycota</taxon>
        <taxon>Saccharomycotina</taxon>
        <taxon>Lipomycetes</taxon>
        <taxon>Lipomycetales</taxon>
        <taxon>Lipomycetaceae</taxon>
        <taxon>Lipomyces</taxon>
    </lineage>
</organism>
<protein>
    <submittedName>
        <fullName evidence="1">Uncharacterized protein</fullName>
    </submittedName>
</protein>